<comment type="caution">
    <text evidence="2">The sequence shown here is derived from an EMBL/GenBank/DDBJ whole genome shotgun (WGS) entry which is preliminary data.</text>
</comment>
<evidence type="ECO:0000256" key="1">
    <source>
        <dbReference type="SAM" id="MobiDB-lite"/>
    </source>
</evidence>
<feature type="region of interest" description="Disordered" evidence="1">
    <location>
        <begin position="1"/>
        <end position="37"/>
    </location>
</feature>
<organism evidence="2 3">
    <name type="scientific">Lepraria finkii</name>
    <dbReference type="NCBI Taxonomy" id="1340010"/>
    <lineage>
        <taxon>Eukaryota</taxon>
        <taxon>Fungi</taxon>
        <taxon>Dikarya</taxon>
        <taxon>Ascomycota</taxon>
        <taxon>Pezizomycotina</taxon>
        <taxon>Lecanoromycetes</taxon>
        <taxon>OSLEUM clade</taxon>
        <taxon>Lecanoromycetidae</taxon>
        <taxon>Lecanorales</taxon>
        <taxon>Lecanorineae</taxon>
        <taxon>Stereocaulaceae</taxon>
        <taxon>Lepraria</taxon>
    </lineage>
</organism>
<dbReference type="EMBL" id="JBHFEH010000003">
    <property type="protein sequence ID" value="KAL2057942.1"/>
    <property type="molecule type" value="Genomic_DNA"/>
</dbReference>
<gene>
    <name evidence="2" type="ORF">ABVK25_001559</name>
</gene>
<feature type="compositionally biased region" description="Polar residues" evidence="1">
    <location>
        <begin position="25"/>
        <end position="37"/>
    </location>
</feature>
<accession>A0ABR4BJD4</accession>
<evidence type="ECO:0000313" key="3">
    <source>
        <dbReference type="Proteomes" id="UP001590951"/>
    </source>
</evidence>
<reference evidence="2 3" key="1">
    <citation type="submission" date="2024-09" db="EMBL/GenBank/DDBJ databases">
        <title>Rethinking Asexuality: The Enigmatic Case of Functional Sexual Genes in Lepraria (Stereocaulaceae).</title>
        <authorList>
            <person name="Doellman M."/>
            <person name="Sun Y."/>
            <person name="Barcenas-Pena A."/>
            <person name="Lumbsch H.T."/>
            <person name="Grewe F."/>
        </authorList>
    </citation>
    <scope>NUCLEOTIDE SEQUENCE [LARGE SCALE GENOMIC DNA]</scope>
    <source>
        <strain evidence="2 3">Grewe 0041</strain>
    </source>
</reference>
<keyword evidence="3" id="KW-1185">Reference proteome</keyword>
<sequence length="118" mass="13144">MEQDEVIPGPNTKTSSRKRNADTVEGTSGSPDISSSIKLPAAKKVKKQAMIPRCTEGLPVQFLKVTNRSSKKAHLRGYLRIFDVQKFNKEASKQKLTMADIVAIVLYKNDLETLNKIL</sequence>
<proteinExistence type="predicted"/>
<name>A0ABR4BJD4_9LECA</name>
<dbReference type="Proteomes" id="UP001590951">
    <property type="component" value="Unassembled WGS sequence"/>
</dbReference>
<evidence type="ECO:0000313" key="2">
    <source>
        <dbReference type="EMBL" id="KAL2057942.1"/>
    </source>
</evidence>
<protein>
    <submittedName>
        <fullName evidence="2">Uncharacterized protein</fullName>
    </submittedName>
</protein>